<dbReference type="EMBL" id="FNPZ01000001">
    <property type="protein sequence ID" value="SDY63500.1"/>
    <property type="molecule type" value="Genomic_DNA"/>
</dbReference>
<dbReference type="OrthoDB" id="9797506at2"/>
<dbReference type="Pfam" id="PF01161">
    <property type="entry name" value="PBP"/>
    <property type="match status" value="1"/>
</dbReference>
<proteinExistence type="inferred from homology"/>
<sequence>MPANPLGLLLRTRRAGHHTLAWANPDLRAPETFTLTSPAFGPGEPIPERHRGRLRGPNISPALEWTAPPSETRELVLIAQDPDVPFSRPATHALALGIDPASHSIPEHGLTDPSPIPGIRHGKGGLGRRGYSGPLPIRSHGPHTYAFQLFALDQPIDLPDTFTLDDTIRAMTGHVVARSRLDGTYEIR</sequence>
<dbReference type="SUPFAM" id="SSF49777">
    <property type="entry name" value="PEBP-like"/>
    <property type="match status" value="1"/>
</dbReference>
<evidence type="ECO:0000313" key="3">
    <source>
        <dbReference type="Proteomes" id="UP000198891"/>
    </source>
</evidence>
<dbReference type="PANTHER" id="PTHR30289">
    <property type="entry name" value="UNCHARACTERIZED PROTEIN YBCL-RELATED"/>
    <property type="match status" value="1"/>
</dbReference>
<dbReference type="InterPro" id="IPR005247">
    <property type="entry name" value="YbhB_YbcL/LppC-like"/>
</dbReference>
<evidence type="ECO:0008006" key="4">
    <source>
        <dbReference type="Google" id="ProtNLM"/>
    </source>
</evidence>
<dbReference type="InterPro" id="IPR036610">
    <property type="entry name" value="PEBP-like_sf"/>
</dbReference>
<evidence type="ECO:0000313" key="2">
    <source>
        <dbReference type="EMBL" id="SDY63500.1"/>
    </source>
</evidence>
<accession>A0A1H3LGR7</accession>
<organism evidence="2 3">
    <name type="scientific">Herbiconiux ginsengi</name>
    <dbReference type="NCBI Taxonomy" id="381665"/>
    <lineage>
        <taxon>Bacteria</taxon>
        <taxon>Bacillati</taxon>
        <taxon>Actinomycetota</taxon>
        <taxon>Actinomycetes</taxon>
        <taxon>Micrococcales</taxon>
        <taxon>Microbacteriaceae</taxon>
        <taxon>Herbiconiux</taxon>
    </lineage>
</organism>
<dbReference type="PANTHER" id="PTHR30289:SF1">
    <property type="entry name" value="PEBP (PHOSPHATIDYLETHANOLAMINE-BINDING PROTEIN) FAMILY PROTEIN"/>
    <property type="match status" value="1"/>
</dbReference>
<dbReference type="CDD" id="cd00865">
    <property type="entry name" value="PEBP_bact_arch"/>
    <property type="match status" value="1"/>
</dbReference>
<dbReference type="AlphaFoldDB" id="A0A1H3LGR7"/>
<dbReference type="STRING" id="381665.SAMN05216554_0974"/>
<dbReference type="Proteomes" id="UP000198891">
    <property type="component" value="Unassembled WGS sequence"/>
</dbReference>
<gene>
    <name evidence="2" type="ORF">SAMN05216554_0974</name>
</gene>
<reference evidence="2 3" key="1">
    <citation type="submission" date="2016-10" db="EMBL/GenBank/DDBJ databases">
        <authorList>
            <person name="de Groot N.N."/>
        </authorList>
    </citation>
    <scope>NUCLEOTIDE SEQUENCE [LARGE SCALE GENOMIC DNA]</scope>
    <source>
        <strain evidence="2 3">CGMCC 4.3491</strain>
    </source>
</reference>
<evidence type="ECO:0000256" key="1">
    <source>
        <dbReference type="ARBA" id="ARBA00007120"/>
    </source>
</evidence>
<protein>
    <recommendedName>
        <fullName evidence="4">Phospholipid-binding protein, PBP family</fullName>
    </recommendedName>
</protein>
<name>A0A1H3LGR7_9MICO</name>
<dbReference type="RefSeq" id="WP_092549517.1">
    <property type="nucleotide sequence ID" value="NZ_FNPZ01000001.1"/>
</dbReference>
<keyword evidence="3" id="KW-1185">Reference proteome</keyword>
<dbReference type="InterPro" id="IPR008914">
    <property type="entry name" value="PEBP"/>
</dbReference>
<dbReference type="Gene3D" id="3.90.280.10">
    <property type="entry name" value="PEBP-like"/>
    <property type="match status" value="1"/>
</dbReference>
<dbReference type="NCBIfam" id="TIGR00481">
    <property type="entry name" value="YbhB/YbcL family Raf kinase inhibitor-like protein"/>
    <property type="match status" value="1"/>
</dbReference>
<comment type="similarity">
    <text evidence="1">Belongs to the UPF0098 family.</text>
</comment>